<keyword evidence="3" id="KW-1185">Reference proteome</keyword>
<dbReference type="SUPFAM" id="SSF52540">
    <property type="entry name" value="P-loop containing nucleoside triphosphate hydrolases"/>
    <property type="match status" value="1"/>
</dbReference>
<gene>
    <name evidence="2" type="ORF">O0R41_19145</name>
</gene>
<feature type="domain" description="ORC1/DEAH AAA+ ATPase" evidence="1">
    <location>
        <begin position="193"/>
        <end position="331"/>
    </location>
</feature>
<organism evidence="2 3">
    <name type="scientific">Sphingobium naphthae</name>
    <dbReference type="NCBI Taxonomy" id="1886786"/>
    <lineage>
        <taxon>Bacteria</taxon>
        <taxon>Pseudomonadati</taxon>
        <taxon>Pseudomonadota</taxon>
        <taxon>Alphaproteobacteria</taxon>
        <taxon>Sphingomonadales</taxon>
        <taxon>Sphingomonadaceae</taxon>
        <taxon>Sphingobium</taxon>
    </lineage>
</organism>
<dbReference type="Proteomes" id="UP001185984">
    <property type="component" value="Unassembled WGS sequence"/>
</dbReference>
<proteinExistence type="predicted"/>
<sequence>MGRIHDEVKNGHLRNHPEELDWIKRFQSAFDITWAHRRRAHGSDYSVYFLKPEPATEETFGINREVLLVYSPYDKLEARTLQSIEQFMNDDPARGRVDRLFAILVSNDSDVERWISEYSSTNESRTTVGFVANDLVASGSNAWYVRNRVATQLFARNLFDYRLPLEKDTYFFGRSALLHSFMDSVKNGENRGVFGLRKTGKTSFLYKLMRDLAAQQNVVTLFYDCKSTSIRQRTSSELLRKIAEDLSEVIGVRYPLPSDDRFLSEALAKLIKQIPDHKKVAIIFDEVEYISYFSKTDKHWAEDYLSFWQSIWSAQSETRRLSAILAGVNPQLVETDKIDGVQNPLFGIVPYDYLSGLSVDEIRRMLSVLGRRMGLKFSPDVSEKFKEEYGGHPLLCRLAASFTYKTIRESGVELPVAINYSDMASSRIDRDANLVFYCGHVISELRDFYPDEYQVFELLACGDVADYLEFASLPELQSHLKSYGLVKSVDGTPLVAIEVVGTHVAIEAARRDGRKTIQKLVEEGARQKWLEGRVENIDGAFDELQRVAKAGASPILFGPNNYPESHMFMRSVVVNNKEQFQSFVNTCNRCFVESIDRYGASIGDNGYFWGVLKAAYPSLHKSLNRIKVYRHNEFHLELNDNVDAVYRAYITQDLEGRSPARVEELWFTLQQSILDSLWNSVQVELSRYGR</sequence>
<dbReference type="Pfam" id="PF13401">
    <property type="entry name" value="AAA_22"/>
    <property type="match status" value="1"/>
</dbReference>
<dbReference type="InterPro" id="IPR027417">
    <property type="entry name" value="P-loop_NTPase"/>
</dbReference>
<evidence type="ECO:0000313" key="3">
    <source>
        <dbReference type="Proteomes" id="UP001185984"/>
    </source>
</evidence>
<dbReference type="PANTHER" id="PTHR34301">
    <property type="entry name" value="DNA-BINDING PROTEIN-RELATED"/>
    <property type="match status" value="1"/>
</dbReference>
<dbReference type="Gene3D" id="3.40.50.300">
    <property type="entry name" value="P-loop containing nucleotide triphosphate hydrolases"/>
    <property type="match status" value="1"/>
</dbReference>
<accession>A0ABU4A1W7</accession>
<reference evidence="3" key="1">
    <citation type="journal article" date="2022" name="J Environ Chem Eng">
        <title>Biodegradation of petroleum oil using a constructed nonpathogenic and heavy metal-tolerant bacterial consortium isolated from marine sponges.</title>
        <authorList>
            <person name="Dechsakulwatana C."/>
            <person name="Rungsihiranrut A."/>
            <person name="Muangchinda C."/>
            <person name="Ningthoujam R."/>
            <person name="Klankeo P."/>
            <person name="Pinyakong O."/>
        </authorList>
    </citation>
    <scope>NUCLEOTIDE SEQUENCE [LARGE SCALE GENOMIC DNA]</scope>
    <source>
        <strain evidence="3">MO2-4</strain>
    </source>
</reference>
<evidence type="ECO:0000313" key="2">
    <source>
        <dbReference type="EMBL" id="MDV5825724.1"/>
    </source>
</evidence>
<dbReference type="PANTHER" id="PTHR34301:SF8">
    <property type="entry name" value="ATPASE DOMAIN-CONTAINING PROTEIN"/>
    <property type="match status" value="1"/>
</dbReference>
<protein>
    <recommendedName>
        <fullName evidence="1">ORC1/DEAH AAA+ ATPase domain-containing protein</fullName>
    </recommendedName>
</protein>
<evidence type="ECO:0000259" key="1">
    <source>
        <dbReference type="Pfam" id="PF13401"/>
    </source>
</evidence>
<name>A0ABU4A1W7_9SPHN</name>
<dbReference type="RefSeq" id="WP_317518067.1">
    <property type="nucleotide sequence ID" value="NZ_JAPTHD010000018.1"/>
</dbReference>
<dbReference type="EMBL" id="JAPTHD010000018">
    <property type="protein sequence ID" value="MDV5825724.1"/>
    <property type="molecule type" value="Genomic_DNA"/>
</dbReference>
<comment type="caution">
    <text evidence="2">The sequence shown here is derived from an EMBL/GenBank/DDBJ whole genome shotgun (WGS) entry which is preliminary data.</text>
</comment>
<dbReference type="InterPro" id="IPR049945">
    <property type="entry name" value="AAA_22"/>
</dbReference>